<evidence type="ECO:0000313" key="1">
    <source>
        <dbReference type="EMBL" id="KAJ0040208.1"/>
    </source>
</evidence>
<reference evidence="2" key="1">
    <citation type="journal article" date="2023" name="G3 (Bethesda)">
        <title>Genome assembly and association tests identify interacting loci associated with vigor, precocity, and sex in interspecific pistachio rootstocks.</title>
        <authorList>
            <person name="Palmer W."/>
            <person name="Jacygrad E."/>
            <person name="Sagayaradj S."/>
            <person name="Cavanaugh K."/>
            <person name="Han R."/>
            <person name="Bertier L."/>
            <person name="Beede B."/>
            <person name="Kafkas S."/>
            <person name="Golino D."/>
            <person name="Preece J."/>
            <person name="Michelmore R."/>
        </authorList>
    </citation>
    <scope>NUCLEOTIDE SEQUENCE [LARGE SCALE GENOMIC DNA]</scope>
</reference>
<comment type="caution">
    <text evidence="1">The sequence shown here is derived from an EMBL/GenBank/DDBJ whole genome shotgun (WGS) entry which is preliminary data.</text>
</comment>
<protein>
    <submittedName>
        <fullName evidence="1">Uncharacterized protein</fullName>
    </submittedName>
</protein>
<organism evidence="1 2">
    <name type="scientific">Pistacia integerrima</name>
    <dbReference type="NCBI Taxonomy" id="434235"/>
    <lineage>
        <taxon>Eukaryota</taxon>
        <taxon>Viridiplantae</taxon>
        <taxon>Streptophyta</taxon>
        <taxon>Embryophyta</taxon>
        <taxon>Tracheophyta</taxon>
        <taxon>Spermatophyta</taxon>
        <taxon>Magnoliopsida</taxon>
        <taxon>eudicotyledons</taxon>
        <taxon>Gunneridae</taxon>
        <taxon>Pentapetalae</taxon>
        <taxon>rosids</taxon>
        <taxon>malvids</taxon>
        <taxon>Sapindales</taxon>
        <taxon>Anacardiaceae</taxon>
        <taxon>Pistacia</taxon>
    </lineage>
</organism>
<accession>A0ACC0YP08</accession>
<name>A0ACC0YP08_9ROSI</name>
<dbReference type="Proteomes" id="UP001163603">
    <property type="component" value="Chromosome 5"/>
</dbReference>
<proteinExistence type="predicted"/>
<evidence type="ECO:0000313" key="2">
    <source>
        <dbReference type="Proteomes" id="UP001163603"/>
    </source>
</evidence>
<sequence length="99" mass="10611">MAVLNIKSLFMTMAVLVVVMFGSTEARTPSCASKLKPCDNNVTSDNQPPAACCDNLREGMEDDFECICTLFATAIPADQAPWLINECGIDASISLCTSE</sequence>
<keyword evidence="2" id="KW-1185">Reference proteome</keyword>
<gene>
    <name evidence="1" type="ORF">Pint_27342</name>
</gene>
<dbReference type="EMBL" id="CM047740">
    <property type="protein sequence ID" value="KAJ0040208.1"/>
    <property type="molecule type" value="Genomic_DNA"/>
</dbReference>